<keyword evidence="3" id="KW-1185">Reference proteome</keyword>
<protein>
    <submittedName>
        <fullName evidence="2">Uncharacterized protein</fullName>
    </submittedName>
</protein>
<keyword evidence="1" id="KW-1133">Transmembrane helix</keyword>
<evidence type="ECO:0000313" key="2">
    <source>
        <dbReference type="EMBL" id="WDF81747.1"/>
    </source>
</evidence>
<dbReference type="EMBL" id="CP117884">
    <property type="protein sequence ID" value="WDF81747.1"/>
    <property type="molecule type" value="Genomic_DNA"/>
</dbReference>
<dbReference type="Proteomes" id="UP001220377">
    <property type="component" value="Chromosome"/>
</dbReference>
<sequence length="77" mass="8215">MKKFRTIVDRVKTAWLEVAALVITALGAAAQLSSNNVFAATTTATNRGNVGMVQLGIILLVMLPLLGIGHRMGHWQG</sequence>
<organism evidence="2 3">
    <name type="scientific">Lacticaseibacillus pabuli</name>
    <dbReference type="NCBI Taxonomy" id="3025672"/>
    <lineage>
        <taxon>Bacteria</taxon>
        <taxon>Bacillati</taxon>
        <taxon>Bacillota</taxon>
        <taxon>Bacilli</taxon>
        <taxon>Lactobacillales</taxon>
        <taxon>Lactobacillaceae</taxon>
        <taxon>Lacticaseibacillus</taxon>
    </lineage>
</organism>
<name>A0ABY7WNG1_9LACO</name>
<feature type="transmembrane region" description="Helical" evidence="1">
    <location>
        <begin position="49"/>
        <end position="68"/>
    </location>
</feature>
<keyword evidence="1" id="KW-0812">Transmembrane</keyword>
<gene>
    <name evidence="2" type="ORF">PQ472_07375</name>
</gene>
<proteinExistence type="predicted"/>
<dbReference type="RefSeq" id="WP_274258713.1">
    <property type="nucleotide sequence ID" value="NZ_CP117884.1"/>
</dbReference>
<evidence type="ECO:0000313" key="3">
    <source>
        <dbReference type="Proteomes" id="UP001220377"/>
    </source>
</evidence>
<evidence type="ECO:0000256" key="1">
    <source>
        <dbReference type="SAM" id="Phobius"/>
    </source>
</evidence>
<keyword evidence="1" id="KW-0472">Membrane</keyword>
<reference evidence="2 3" key="1">
    <citation type="submission" date="2023-02" db="EMBL/GenBank/DDBJ databases">
        <title>Genome sequence of Lacticaseibacillus sp. KACC 23028.</title>
        <authorList>
            <person name="Kim S."/>
            <person name="Heo J."/>
            <person name="Kwon S.-W."/>
        </authorList>
    </citation>
    <scope>NUCLEOTIDE SEQUENCE [LARGE SCALE GENOMIC DNA]</scope>
    <source>
        <strain evidence="2 3">KACC 23028</strain>
    </source>
</reference>
<accession>A0ABY7WNG1</accession>